<organism evidence="1 2">
    <name type="scientific">Cotesia glomerata</name>
    <name type="common">Lepidopteran parasitic wasp</name>
    <name type="synonym">Apanteles glomeratus</name>
    <dbReference type="NCBI Taxonomy" id="32391"/>
    <lineage>
        <taxon>Eukaryota</taxon>
        <taxon>Metazoa</taxon>
        <taxon>Ecdysozoa</taxon>
        <taxon>Arthropoda</taxon>
        <taxon>Hexapoda</taxon>
        <taxon>Insecta</taxon>
        <taxon>Pterygota</taxon>
        <taxon>Neoptera</taxon>
        <taxon>Endopterygota</taxon>
        <taxon>Hymenoptera</taxon>
        <taxon>Apocrita</taxon>
        <taxon>Ichneumonoidea</taxon>
        <taxon>Braconidae</taxon>
        <taxon>Microgastrinae</taxon>
        <taxon>Cotesia</taxon>
    </lineage>
</organism>
<dbReference type="EMBL" id="JAHXZJ010001119">
    <property type="protein sequence ID" value="KAH0555447.1"/>
    <property type="molecule type" value="Genomic_DNA"/>
</dbReference>
<dbReference type="Proteomes" id="UP000826195">
    <property type="component" value="Unassembled WGS sequence"/>
</dbReference>
<keyword evidence="2" id="KW-1185">Reference proteome</keyword>
<proteinExistence type="predicted"/>
<gene>
    <name evidence="1" type="ORF">KQX54_018978</name>
</gene>
<accession>A0AAV7IQL2</accession>
<comment type="caution">
    <text evidence="1">The sequence shown here is derived from an EMBL/GenBank/DDBJ whole genome shotgun (WGS) entry which is preliminary data.</text>
</comment>
<sequence>MAPSELACLYPRPENYQNRNSNNAAIANDWATSKNNAEGRNDAQFAQKNMERKTATKTKLTALAAKNNIELRTETAESEST</sequence>
<evidence type="ECO:0000313" key="2">
    <source>
        <dbReference type="Proteomes" id="UP000826195"/>
    </source>
</evidence>
<evidence type="ECO:0000313" key="1">
    <source>
        <dbReference type="EMBL" id="KAH0555447.1"/>
    </source>
</evidence>
<reference evidence="1 2" key="1">
    <citation type="journal article" date="2021" name="J. Hered.">
        <title>A chromosome-level genome assembly of the parasitoid wasp, Cotesia glomerata (Hymenoptera: Braconidae).</title>
        <authorList>
            <person name="Pinto B.J."/>
            <person name="Weis J.J."/>
            <person name="Gamble T."/>
            <person name="Ode P.J."/>
            <person name="Paul R."/>
            <person name="Zaspel J.M."/>
        </authorList>
    </citation>
    <scope>NUCLEOTIDE SEQUENCE [LARGE SCALE GENOMIC DNA]</scope>
    <source>
        <strain evidence="1">CgM1</strain>
    </source>
</reference>
<dbReference type="AlphaFoldDB" id="A0AAV7IQL2"/>
<name>A0AAV7IQL2_COTGL</name>
<protein>
    <submittedName>
        <fullName evidence="1">Uncharacterized protein</fullName>
    </submittedName>
</protein>